<dbReference type="AlphaFoldDB" id="A0AAD9Y4Z4"/>
<comment type="caution">
    <text evidence="2">The sequence shown here is derived from an EMBL/GenBank/DDBJ whole genome shotgun (WGS) entry which is preliminary data.</text>
</comment>
<dbReference type="Proteomes" id="UP001281614">
    <property type="component" value="Unassembled WGS sequence"/>
</dbReference>
<feature type="region of interest" description="Disordered" evidence="1">
    <location>
        <begin position="247"/>
        <end position="277"/>
    </location>
</feature>
<evidence type="ECO:0000256" key="1">
    <source>
        <dbReference type="SAM" id="MobiDB-lite"/>
    </source>
</evidence>
<sequence>MVNTKSPELVEYHQFLINRIPVNVTDSFRMAIIDVIEKRVEFPDPNDCNLLWYIQNEYENDREPKAAEVVALALCYEKGAIEGGIYEIQQEYYAKHPDLAHNIHKWTIAGIAGQPVQETDESGTASPDAEFTDYYESFQMADPFESFKAAEQPDSSESSEAKGKRKASDEDDEAAKRARLSRLSHNDYTDNEDTPLLNKLMASALAPKKPSKKGTPKTAASSRNQSQDANRGPIAALMVTSFPRVPMTSNHAATSDRNNAGQRQMPVTPNVGSRRTRASPVEQPEAAKMAQTQAIIDVLHKQATDKLAHAKALRKENSSALDQRPADMDLAALTEHVTRISGLNSRIHSYHESAIKDLSEAVRLQRDQDNASFNRLNHMESILSVIGSAARCTLSRTHDPEN</sequence>
<feature type="region of interest" description="Disordered" evidence="1">
    <location>
        <begin position="148"/>
        <end position="232"/>
    </location>
</feature>
<name>A0AAD9Y4Z4_COLKA</name>
<organism evidence="2 3">
    <name type="scientific">Colletotrichum kahawae</name>
    <name type="common">Coffee berry disease fungus</name>
    <dbReference type="NCBI Taxonomy" id="34407"/>
    <lineage>
        <taxon>Eukaryota</taxon>
        <taxon>Fungi</taxon>
        <taxon>Dikarya</taxon>
        <taxon>Ascomycota</taxon>
        <taxon>Pezizomycotina</taxon>
        <taxon>Sordariomycetes</taxon>
        <taxon>Hypocreomycetidae</taxon>
        <taxon>Glomerellales</taxon>
        <taxon>Glomerellaceae</taxon>
        <taxon>Colletotrichum</taxon>
        <taxon>Colletotrichum gloeosporioides species complex</taxon>
    </lineage>
</organism>
<dbReference type="EMBL" id="VYYT01000433">
    <property type="protein sequence ID" value="KAK2736106.1"/>
    <property type="molecule type" value="Genomic_DNA"/>
</dbReference>
<proteinExistence type="predicted"/>
<evidence type="ECO:0000313" key="3">
    <source>
        <dbReference type="Proteomes" id="UP001281614"/>
    </source>
</evidence>
<protein>
    <submittedName>
        <fullName evidence="2">Uncharacterized protein</fullName>
    </submittedName>
</protein>
<gene>
    <name evidence="2" type="ORF">CKAH01_07860</name>
</gene>
<reference evidence="2" key="1">
    <citation type="submission" date="2023-02" db="EMBL/GenBank/DDBJ databases">
        <title>Colletotrichum kahawae CIFC_Que2 genome sequencing and assembly.</title>
        <authorList>
            <person name="Baroncelli R."/>
        </authorList>
    </citation>
    <scope>NUCLEOTIDE SEQUENCE</scope>
    <source>
        <strain evidence="2">CIFC_Que2</strain>
    </source>
</reference>
<feature type="compositionally biased region" description="Polar residues" evidence="1">
    <location>
        <begin position="247"/>
        <end position="273"/>
    </location>
</feature>
<evidence type="ECO:0000313" key="2">
    <source>
        <dbReference type="EMBL" id="KAK2736106.1"/>
    </source>
</evidence>
<accession>A0AAD9Y4Z4</accession>
<feature type="compositionally biased region" description="Basic and acidic residues" evidence="1">
    <location>
        <begin position="159"/>
        <end position="168"/>
    </location>
</feature>
<keyword evidence="3" id="KW-1185">Reference proteome</keyword>